<accession>B3DZK7</accession>
<dbReference type="eggNOG" id="COG3307">
    <property type="taxonomic scope" value="Bacteria"/>
</dbReference>
<gene>
    <name evidence="7" type="primary">rfaL</name>
    <name evidence="7" type="ordered locus">Minf_0566</name>
</gene>
<dbReference type="PANTHER" id="PTHR37422">
    <property type="entry name" value="TEICHURONIC ACID BIOSYNTHESIS PROTEIN TUAE"/>
    <property type="match status" value="1"/>
</dbReference>
<proteinExistence type="predicted"/>
<evidence type="ECO:0000256" key="1">
    <source>
        <dbReference type="ARBA" id="ARBA00004141"/>
    </source>
</evidence>
<feature type="transmembrane region" description="Helical" evidence="5">
    <location>
        <begin position="35"/>
        <end position="53"/>
    </location>
</feature>
<feature type="transmembrane region" description="Helical" evidence="5">
    <location>
        <begin position="181"/>
        <end position="203"/>
    </location>
</feature>
<feature type="transmembrane region" description="Helical" evidence="5">
    <location>
        <begin position="316"/>
        <end position="335"/>
    </location>
</feature>
<dbReference type="OrthoDB" id="184958at2"/>
<dbReference type="InterPro" id="IPR051533">
    <property type="entry name" value="WaaL-like"/>
</dbReference>
<dbReference type="GO" id="GO:0016874">
    <property type="term" value="F:ligase activity"/>
    <property type="evidence" value="ECO:0007669"/>
    <property type="project" value="UniProtKB-KW"/>
</dbReference>
<feature type="transmembrane region" description="Helical" evidence="5">
    <location>
        <begin position="467"/>
        <end position="488"/>
    </location>
</feature>
<protein>
    <submittedName>
        <fullName evidence="7">Lipid A core-O-antigen ligase or related enzyme</fullName>
    </submittedName>
</protein>
<keyword evidence="7" id="KW-0436">Ligase</keyword>
<evidence type="ECO:0000256" key="2">
    <source>
        <dbReference type="ARBA" id="ARBA00022692"/>
    </source>
</evidence>
<keyword evidence="2 5" id="KW-0812">Transmembrane</keyword>
<feature type="transmembrane region" description="Helical" evidence="5">
    <location>
        <begin position="223"/>
        <end position="246"/>
    </location>
</feature>
<dbReference type="EMBL" id="CP000975">
    <property type="protein sequence ID" value="ACD82624.1"/>
    <property type="molecule type" value="Genomic_DNA"/>
</dbReference>
<keyword evidence="4 5" id="KW-0472">Membrane</keyword>
<comment type="subcellular location">
    <subcellularLocation>
        <location evidence="1">Membrane</location>
        <topology evidence="1">Multi-pass membrane protein</topology>
    </subcellularLocation>
</comment>
<feature type="transmembrane region" description="Helical" evidence="5">
    <location>
        <begin position="444"/>
        <end position="461"/>
    </location>
</feature>
<feature type="domain" description="O-antigen ligase-related" evidence="6">
    <location>
        <begin position="275"/>
        <end position="417"/>
    </location>
</feature>
<name>B3DZK7_METI4</name>
<evidence type="ECO:0000256" key="3">
    <source>
        <dbReference type="ARBA" id="ARBA00022989"/>
    </source>
</evidence>
<feature type="transmembrane region" description="Helical" evidence="5">
    <location>
        <begin position="59"/>
        <end position="77"/>
    </location>
</feature>
<evidence type="ECO:0000313" key="7">
    <source>
        <dbReference type="EMBL" id="ACD82624.1"/>
    </source>
</evidence>
<dbReference type="GO" id="GO:0016020">
    <property type="term" value="C:membrane"/>
    <property type="evidence" value="ECO:0007669"/>
    <property type="project" value="UniProtKB-SubCell"/>
</dbReference>
<evidence type="ECO:0000259" key="6">
    <source>
        <dbReference type="Pfam" id="PF04932"/>
    </source>
</evidence>
<dbReference type="PANTHER" id="PTHR37422:SF13">
    <property type="entry name" value="LIPOPOLYSACCHARIDE BIOSYNTHESIS PROTEIN PA4999-RELATED"/>
    <property type="match status" value="1"/>
</dbReference>
<sequence length="514" mass="57722">MRKTPLPPKTKILERNKRMEKIPLKTMFKNTLQNLLLPKTILYGVLILSPWLFGSVEPWSKQLLFFLILLAFILWVAKKKEEKIWLFPGFVAGSCFLFYLLLQVIPLPSELVSFLSPGRLEIAKKVSSFLSLPPGKEYPSVLCLSLNPKETYFYLLEWSGLALYGFLLFQLLSSRKEISSLILIMVINGLALTLFGVVQRATFNGKLYWVRELTQGGDPFGPYVLRTHMGGLLLLIVPLGLGYLFWQYSLSQEGFLSLAGLKDKDFFKKHLYLFFLLVISTGVLMSKSRGAIGSFLLSLFLLMGFIAWGEKGNKRLSLFLFAFIFSAVLFTLWLASDLFLGTTERLIQTSVNEEARGEIWKEAMKLWKLFPLTGVGFGAFEDAFGMVRTVFPGPHRVAHAESDFIELLVEGGILGALPVIFFLARMIGVNGLKIQAMDDQGRKLAFGALCSFVGGLFQGVANFNMALMANMLYLLTAAVILSKVVVLGQKKEGSFVEKKSFLERKLSTLFRPSP</sequence>
<reference evidence="7 8" key="1">
    <citation type="journal article" date="2008" name="Biol. Direct">
        <title>Complete genome sequence of the extremely acidophilic methanotroph isolate V4, Methylacidiphilum infernorum, a representative of the bacterial phylum Verrucomicrobia.</title>
        <authorList>
            <person name="Hou S."/>
            <person name="Makarova K.S."/>
            <person name="Saw J.H."/>
            <person name="Senin P."/>
            <person name="Ly B.V."/>
            <person name="Zhou Z."/>
            <person name="Ren Y."/>
            <person name="Wang J."/>
            <person name="Galperin M.Y."/>
            <person name="Omelchenko M.V."/>
            <person name="Wolf Y.I."/>
            <person name="Yutin N."/>
            <person name="Koonin E.V."/>
            <person name="Stott M.B."/>
            <person name="Mountain B.W."/>
            <person name="Crowe M.A."/>
            <person name="Smirnova A.V."/>
            <person name="Dunfield P.F."/>
            <person name="Feng L."/>
            <person name="Wang L."/>
            <person name="Alam M."/>
        </authorList>
    </citation>
    <scope>NUCLEOTIDE SEQUENCE [LARGE SCALE GENOMIC DNA]</scope>
    <source>
        <strain evidence="8">Isolate V4</strain>
    </source>
</reference>
<dbReference type="KEGG" id="min:Minf_0566"/>
<organism evidence="7 8">
    <name type="scientific">Methylacidiphilum infernorum (isolate V4)</name>
    <name type="common">Methylokorus infernorum (strain V4)</name>
    <dbReference type="NCBI Taxonomy" id="481448"/>
    <lineage>
        <taxon>Bacteria</taxon>
        <taxon>Pseudomonadati</taxon>
        <taxon>Verrucomicrobiota</taxon>
        <taxon>Methylacidiphilae</taxon>
        <taxon>Methylacidiphilales</taxon>
        <taxon>Methylacidiphilaceae</taxon>
        <taxon>Methylacidiphilum (ex Ratnadevi et al. 2023)</taxon>
    </lineage>
</organism>
<evidence type="ECO:0000313" key="8">
    <source>
        <dbReference type="Proteomes" id="UP000009149"/>
    </source>
</evidence>
<feature type="transmembrane region" description="Helical" evidence="5">
    <location>
        <begin position="291"/>
        <end position="309"/>
    </location>
</feature>
<dbReference type="STRING" id="481448.Minf_0566"/>
<evidence type="ECO:0000256" key="4">
    <source>
        <dbReference type="ARBA" id="ARBA00023136"/>
    </source>
</evidence>
<feature type="transmembrane region" description="Helical" evidence="5">
    <location>
        <begin position="84"/>
        <end position="105"/>
    </location>
</feature>
<evidence type="ECO:0000256" key="5">
    <source>
        <dbReference type="SAM" id="Phobius"/>
    </source>
</evidence>
<dbReference type="Proteomes" id="UP000009149">
    <property type="component" value="Chromosome"/>
</dbReference>
<feature type="transmembrane region" description="Helical" evidence="5">
    <location>
        <begin position="412"/>
        <end position="432"/>
    </location>
</feature>
<dbReference type="InterPro" id="IPR007016">
    <property type="entry name" value="O-antigen_ligase-rel_domated"/>
</dbReference>
<feature type="transmembrane region" description="Helical" evidence="5">
    <location>
        <begin position="266"/>
        <end position="285"/>
    </location>
</feature>
<dbReference type="HOGENOM" id="CLU_035700_1_0_0"/>
<dbReference type="AlphaFoldDB" id="B3DZK7"/>
<feature type="transmembrane region" description="Helical" evidence="5">
    <location>
        <begin position="151"/>
        <end position="169"/>
    </location>
</feature>
<dbReference type="Pfam" id="PF04932">
    <property type="entry name" value="Wzy_C"/>
    <property type="match status" value="1"/>
</dbReference>
<keyword evidence="3 5" id="KW-1133">Transmembrane helix</keyword>